<feature type="region of interest" description="Disordered" evidence="1">
    <location>
        <begin position="350"/>
        <end position="375"/>
    </location>
</feature>
<dbReference type="Gene3D" id="3.30.900.10">
    <property type="entry name" value="HORMA domain"/>
    <property type="match status" value="1"/>
</dbReference>
<feature type="region of interest" description="Disordered" evidence="1">
    <location>
        <begin position="267"/>
        <end position="293"/>
    </location>
</feature>
<evidence type="ECO:0000313" key="2">
    <source>
        <dbReference type="EMBL" id="VUZ42122.1"/>
    </source>
</evidence>
<proteinExistence type="predicted"/>
<dbReference type="InterPro" id="IPR036570">
    <property type="entry name" value="HORMA_dom_sf"/>
</dbReference>
<organism evidence="2 3">
    <name type="scientific">Hymenolepis diminuta</name>
    <name type="common">Rat tapeworm</name>
    <dbReference type="NCBI Taxonomy" id="6216"/>
    <lineage>
        <taxon>Eukaryota</taxon>
        <taxon>Metazoa</taxon>
        <taxon>Spiralia</taxon>
        <taxon>Lophotrochozoa</taxon>
        <taxon>Platyhelminthes</taxon>
        <taxon>Cestoda</taxon>
        <taxon>Eucestoda</taxon>
        <taxon>Cyclophyllidea</taxon>
        <taxon>Hymenolepididae</taxon>
        <taxon>Hymenolepis</taxon>
    </lineage>
</organism>
<dbReference type="AlphaFoldDB" id="A0A564Y495"/>
<accession>A0A564Y495</accession>
<reference evidence="2 3" key="1">
    <citation type="submission" date="2019-07" db="EMBL/GenBank/DDBJ databases">
        <authorList>
            <person name="Jastrzebski P J."/>
            <person name="Paukszto L."/>
            <person name="Jastrzebski P J."/>
        </authorList>
    </citation>
    <scope>NUCLEOTIDE SEQUENCE [LARGE SCALE GENOMIC DNA]</scope>
    <source>
        <strain evidence="2 3">WMS-il1</strain>
    </source>
</reference>
<protein>
    <submittedName>
        <fullName evidence="2">Uncharacterized protein</fullName>
    </submittedName>
</protein>
<name>A0A564Y495_HYMDI</name>
<dbReference type="Proteomes" id="UP000321570">
    <property type="component" value="Unassembled WGS sequence"/>
</dbReference>
<dbReference type="EMBL" id="CABIJS010000077">
    <property type="protein sequence ID" value="VUZ42122.1"/>
    <property type="molecule type" value="Genomic_DNA"/>
</dbReference>
<evidence type="ECO:0000256" key="1">
    <source>
        <dbReference type="SAM" id="MobiDB-lite"/>
    </source>
</evidence>
<keyword evidence="3" id="KW-1185">Reference proteome</keyword>
<feature type="compositionally biased region" description="Basic residues" evidence="1">
    <location>
        <begin position="272"/>
        <end position="281"/>
    </location>
</feature>
<evidence type="ECO:0000313" key="3">
    <source>
        <dbReference type="Proteomes" id="UP000321570"/>
    </source>
</evidence>
<gene>
    <name evidence="2" type="ORF">WMSIL1_LOCUS2660</name>
</gene>
<sequence length="475" mass="52556">MSLPRAEETTSIERCIRSFIIKSIYGIVQARSGNAYATACISDVGARNNLMVYLEEDPEIGATIKQNLDSNSLIKMGDTVSLEILMKNGADQLVVLEVWQFRLDTEDNLLRRGRLPCSKVVANHSGLQPAISFPSLATSPSPALSPNDPTAAAVEQQPYFAVQDFRRSRLFERLGSLLKSLLVTTRMLPAYDLSRNQQHLMCYTLRRGEVSLERLGVDAVVCRQVGHLAPGLAVGSQATNVFLNVSVHYRSNLNDIDFQEPIPQPLSQVQNRRARSRRPRIRPAFATAADPDDDYFQEDLEEENENEEGEFGDGTYRIVNEGETIFDEATGCYYYFQDDSETLEGSTCLQDSEENTNHSGEMSRTFEGEESGGVENGRNKAPLHLAFASLDLGAGTPVGGGCARMAHLVTELRTKTDLDLFRVPGAATNTSTSSVFDPNALGDELERHEKTLREFDDFLADFRAAQPNFTGVVNH</sequence>